<feature type="domain" description="Histidine kinase" evidence="11">
    <location>
        <begin position="268"/>
        <end position="479"/>
    </location>
</feature>
<evidence type="ECO:0000256" key="7">
    <source>
        <dbReference type="ARBA" id="ARBA00022777"/>
    </source>
</evidence>
<evidence type="ECO:0000256" key="10">
    <source>
        <dbReference type="SAM" id="Phobius"/>
    </source>
</evidence>
<comment type="catalytic activity">
    <reaction evidence="1">
        <text>ATP + protein L-histidine = ADP + protein N-phospho-L-histidine.</text>
        <dbReference type="EC" id="2.7.13.3"/>
    </reaction>
</comment>
<dbReference type="InterPro" id="IPR036097">
    <property type="entry name" value="HisK_dim/P_sf"/>
</dbReference>
<keyword evidence="4" id="KW-0597">Phosphoprotein</keyword>
<evidence type="ECO:0000256" key="3">
    <source>
        <dbReference type="ARBA" id="ARBA00012438"/>
    </source>
</evidence>
<dbReference type="InterPro" id="IPR003660">
    <property type="entry name" value="HAMP_dom"/>
</dbReference>
<evidence type="ECO:0000256" key="8">
    <source>
        <dbReference type="ARBA" id="ARBA00022989"/>
    </source>
</evidence>
<dbReference type="Gene3D" id="1.10.287.130">
    <property type="match status" value="1"/>
</dbReference>
<dbReference type="AlphaFoldDB" id="A0A4R9M077"/>
<evidence type="ECO:0000259" key="12">
    <source>
        <dbReference type="PROSITE" id="PS50885"/>
    </source>
</evidence>
<evidence type="ECO:0000256" key="2">
    <source>
        <dbReference type="ARBA" id="ARBA00004370"/>
    </source>
</evidence>
<evidence type="ECO:0000259" key="11">
    <source>
        <dbReference type="PROSITE" id="PS50109"/>
    </source>
</evidence>
<dbReference type="GO" id="GO:0016020">
    <property type="term" value="C:membrane"/>
    <property type="evidence" value="ECO:0007669"/>
    <property type="project" value="UniProtKB-SubCell"/>
</dbReference>
<evidence type="ECO:0000313" key="14">
    <source>
        <dbReference type="Proteomes" id="UP000298058"/>
    </source>
</evidence>
<dbReference type="NCBIfam" id="NF008312">
    <property type="entry name" value="PRK11100.1"/>
    <property type="match status" value="1"/>
</dbReference>
<keyword evidence="9" id="KW-0902">Two-component regulatory system</keyword>
<dbReference type="SUPFAM" id="SSF47384">
    <property type="entry name" value="Homodimeric domain of signal transducing histidine kinase"/>
    <property type="match status" value="1"/>
</dbReference>
<comment type="caution">
    <text evidence="13">The sequence shown here is derived from an EMBL/GenBank/DDBJ whole genome shotgun (WGS) entry which is preliminary data.</text>
</comment>
<dbReference type="SUPFAM" id="SSF55874">
    <property type="entry name" value="ATPase domain of HSP90 chaperone/DNA topoisomerase II/histidine kinase"/>
    <property type="match status" value="1"/>
</dbReference>
<dbReference type="GO" id="GO:0000155">
    <property type="term" value="F:phosphorelay sensor kinase activity"/>
    <property type="evidence" value="ECO:0007669"/>
    <property type="project" value="InterPro"/>
</dbReference>
<dbReference type="SMART" id="SM00387">
    <property type="entry name" value="HATPase_c"/>
    <property type="match status" value="1"/>
</dbReference>
<sequence>MDSNCHRFFFVLGIGFYYLIDRTEDSIRPRYMETVEESVNDTAHLFASLVEDKISSLRNISEPNLLETQVFQILNPVFEKTKDRSLQAKIYSQTKTRVDLQIYVTDAKGIVIYDSEGYRKGLDYSRYNDVLLTLQGKYGARSSKLLDPEKEGAIFVAAPVFYKGKISAVLTVVKPKIALLPFIELAKEKFWQISIFVAVVISLVFTILAYLVFHPIRRLSRYVSELRSGNRPSFPKIGIKEIGELGREMDGLIRELEGKEYIENYIQTLTHEIKSPLSSILASAELLESNPERKQTLIGNIQTEGKRIQSIIEKLLDLSSLEGTWELEMEANINLFALADEIKSSFSDLSEKKNIRLEILGEPLFVKANRFFLTLALRNLIQNALEFSPSGSTVQIQTKEEEGVPVCTVLDEGEGIPGYALSKIFDRFYSLPRPDSGKKSSGLGLSFVKQVAVLHGAEIRVENRAGKGVSARFIFLGQLKL</sequence>
<keyword evidence="8 10" id="KW-1133">Transmembrane helix</keyword>
<reference evidence="13" key="1">
    <citation type="journal article" date="2019" name="PLoS Negl. Trop. Dis.">
        <title>Revisiting the worldwide diversity of Leptospira species in the environment.</title>
        <authorList>
            <person name="Vincent A.T."/>
            <person name="Schiettekatte O."/>
            <person name="Bourhy P."/>
            <person name="Veyrier F.J."/>
            <person name="Picardeau M."/>
        </authorList>
    </citation>
    <scope>NUCLEOTIDE SEQUENCE [LARGE SCALE GENOMIC DNA]</scope>
    <source>
        <strain evidence="13">201300427</strain>
    </source>
</reference>
<gene>
    <name evidence="13" type="primary">creC</name>
    <name evidence="13" type="ORF">EHS15_09485</name>
</gene>
<dbReference type="PANTHER" id="PTHR45436">
    <property type="entry name" value="SENSOR HISTIDINE KINASE YKOH"/>
    <property type="match status" value="1"/>
</dbReference>
<evidence type="ECO:0000256" key="1">
    <source>
        <dbReference type="ARBA" id="ARBA00000085"/>
    </source>
</evidence>
<keyword evidence="6 10" id="KW-0812">Transmembrane</keyword>
<name>A0A4R9M077_9LEPT</name>
<dbReference type="InterPro" id="IPR003661">
    <property type="entry name" value="HisK_dim/P_dom"/>
</dbReference>
<accession>A0A4R9M077</accession>
<dbReference type="SMART" id="SM00388">
    <property type="entry name" value="HisKA"/>
    <property type="match status" value="1"/>
</dbReference>
<dbReference type="InterPro" id="IPR003594">
    <property type="entry name" value="HATPase_dom"/>
</dbReference>
<dbReference type="Pfam" id="PF00512">
    <property type="entry name" value="HisKA"/>
    <property type="match status" value="1"/>
</dbReference>
<dbReference type="InterPro" id="IPR050428">
    <property type="entry name" value="TCS_sensor_his_kinase"/>
</dbReference>
<evidence type="ECO:0000256" key="6">
    <source>
        <dbReference type="ARBA" id="ARBA00022692"/>
    </source>
</evidence>
<dbReference type="PANTHER" id="PTHR45436:SF10">
    <property type="entry name" value="HISTIDINE KINASE"/>
    <property type="match status" value="1"/>
</dbReference>
<evidence type="ECO:0000256" key="5">
    <source>
        <dbReference type="ARBA" id="ARBA00022679"/>
    </source>
</evidence>
<keyword evidence="5" id="KW-0808">Transferase</keyword>
<dbReference type="InterPro" id="IPR005467">
    <property type="entry name" value="His_kinase_dom"/>
</dbReference>
<dbReference type="RefSeq" id="WP_135760327.1">
    <property type="nucleotide sequence ID" value="NZ_RQHW01000032.1"/>
</dbReference>
<dbReference type="EMBL" id="RQHW01000032">
    <property type="protein sequence ID" value="TGN19321.1"/>
    <property type="molecule type" value="Genomic_DNA"/>
</dbReference>
<protein>
    <recommendedName>
        <fullName evidence="3">histidine kinase</fullName>
        <ecNumber evidence="3">2.7.13.3</ecNumber>
    </recommendedName>
</protein>
<evidence type="ECO:0000313" key="13">
    <source>
        <dbReference type="EMBL" id="TGN19321.1"/>
    </source>
</evidence>
<keyword evidence="14" id="KW-1185">Reference proteome</keyword>
<feature type="domain" description="HAMP" evidence="12">
    <location>
        <begin position="210"/>
        <end position="261"/>
    </location>
</feature>
<dbReference type="Gene3D" id="3.30.565.10">
    <property type="entry name" value="Histidine kinase-like ATPase, C-terminal domain"/>
    <property type="match status" value="1"/>
</dbReference>
<dbReference type="Pfam" id="PF02518">
    <property type="entry name" value="HATPase_c"/>
    <property type="match status" value="1"/>
</dbReference>
<dbReference type="EC" id="2.7.13.3" evidence="3"/>
<evidence type="ECO:0000256" key="4">
    <source>
        <dbReference type="ARBA" id="ARBA00022553"/>
    </source>
</evidence>
<dbReference type="InterPro" id="IPR036890">
    <property type="entry name" value="HATPase_C_sf"/>
</dbReference>
<dbReference type="Proteomes" id="UP000298058">
    <property type="component" value="Unassembled WGS sequence"/>
</dbReference>
<organism evidence="13 14">
    <name type="scientific">Leptospira idonii</name>
    <dbReference type="NCBI Taxonomy" id="1193500"/>
    <lineage>
        <taxon>Bacteria</taxon>
        <taxon>Pseudomonadati</taxon>
        <taxon>Spirochaetota</taxon>
        <taxon>Spirochaetia</taxon>
        <taxon>Leptospirales</taxon>
        <taxon>Leptospiraceae</taxon>
        <taxon>Leptospira</taxon>
    </lineage>
</organism>
<keyword evidence="7 13" id="KW-0418">Kinase</keyword>
<dbReference type="CDD" id="cd00082">
    <property type="entry name" value="HisKA"/>
    <property type="match status" value="1"/>
</dbReference>
<feature type="transmembrane region" description="Helical" evidence="10">
    <location>
        <begin position="190"/>
        <end position="213"/>
    </location>
</feature>
<proteinExistence type="predicted"/>
<evidence type="ECO:0000256" key="9">
    <source>
        <dbReference type="ARBA" id="ARBA00023012"/>
    </source>
</evidence>
<comment type="subcellular location">
    <subcellularLocation>
        <location evidence="2">Membrane</location>
    </subcellularLocation>
</comment>
<dbReference type="PROSITE" id="PS50885">
    <property type="entry name" value="HAMP"/>
    <property type="match status" value="1"/>
</dbReference>
<keyword evidence="10" id="KW-0472">Membrane</keyword>
<dbReference type="OrthoDB" id="9806130at2"/>
<dbReference type="PROSITE" id="PS50109">
    <property type="entry name" value="HIS_KIN"/>
    <property type="match status" value="1"/>
</dbReference>